<evidence type="ECO:0000256" key="1">
    <source>
        <dbReference type="ARBA" id="ARBA00004651"/>
    </source>
</evidence>
<feature type="transmembrane region" description="Helical" evidence="6">
    <location>
        <begin position="73"/>
        <end position="100"/>
    </location>
</feature>
<dbReference type="Pfam" id="PF07690">
    <property type="entry name" value="MFS_1"/>
    <property type="match status" value="1"/>
</dbReference>
<dbReference type="InterPro" id="IPR050189">
    <property type="entry name" value="MFS_Efflux_Transporters"/>
</dbReference>
<dbReference type="GO" id="GO:0005886">
    <property type="term" value="C:plasma membrane"/>
    <property type="evidence" value="ECO:0007669"/>
    <property type="project" value="UniProtKB-SubCell"/>
</dbReference>
<comment type="subcellular location">
    <subcellularLocation>
        <location evidence="1">Cell membrane</location>
        <topology evidence="1">Multi-pass membrane protein</topology>
    </subcellularLocation>
</comment>
<keyword evidence="5 6" id="KW-0472">Membrane</keyword>
<feature type="transmembrane region" description="Helical" evidence="6">
    <location>
        <begin position="335"/>
        <end position="358"/>
    </location>
</feature>
<keyword evidence="3 6" id="KW-0812">Transmembrane</keyword>
<evidence type="ECO:0000256" key="2">
    <source>
        <dbReference type="ARBA" id="ARBA00022475"/>
    </source>
</evidence>
<evidence type="ECO:0000256" key="5">
    <source>
        <dbReference type="ARBA" id="ARBA00023136"/>
    </source>
</evidence>
<organism evidence="8 9">
    <name type="scientific">Sphingomonas lycopersici</name>
    <dbReference type="NCBI Taxonomy" id="2951807"/>
    <lineage>
        <taxon>Bacteria</taxon>
        <taxon>Pseudomonadati</taxon>
        <taxon>Pseudomonadota</taxon>
        <taxon>Alphaproteobacteria</taxon>
        <taxon>Sphingomonadales</taxon>
        <taxon>Sphingomonadaceae</taxon>
        <taxon>Sphingomonas</taxon>
    </lineage>
</organism>
<feature type="transmembrane region" description="Helical" evidence="6">
    <location>
        <begin position="234"/>
        <end position="254"/>
    </location>
</feature>
<dbReference type="PROSITE" id="PS50850">
    <property type="entry name" value="MFS"/>
    <property type="match status" value="1"/>
</dbReference>
<feature type="transmembrane region" description="Helical" evidence="6">
    <location>
        <begin position="131"/>
        <end position="157"/>
    </location>
</feature>
<evidence type="ECO:0000259" key="7">
    <source>
        <dbReference type="PROSITE" id="PS50850"/>
    </source>
</evidence>
<evidence type="ECO:0000313" key="8">
    <source>
        <dbReference type="EMBL" id="MCW6533252.1"/>
    </source>
</evidence>
<feature type="transmembrane region" description="Helical" evidence="6">
    <location>
        <begin position="163"/>
        <end position="184"/>
    </location>
</feature>
<dbReference type="GO" id="GO:0022857">
    <property type="term" value="F:transmembrane transporter activity"/>
    <property type="evidence" value="ECO:0007669"/>
    <property type="project" value="InterPro"/>
</dbReference>
<feature type="transmembrane region" description="Helical" evidence="6">
    <location>
        <begin position="196"/>
        <end position="222"/>
    </location>
</feature>
<dbReference type="EMBL" id="JANFAV010000001">
    <property type="protein sequence ID" value="MCW6533252.1"/>
    <property type="molecule type" value="Genomic_DNA"/>
</dbReference>
<keyword evidence="4 6" id="KW-1133">Transmembrane helix</keyword>
<protein>
    <submittedName>
        <fullName evidence="8">MFS transporter</fullName>
    </submittedName>
</protein>
<dbReference type="PANTHER" id="PTHR43124">
    <property type="entry name" value="PURINE EFFLUX PUMP PBUE"/>
    <property type="match status" value="1"/>
</dbReference>
<dbReference type="InterPro" id="IPR020846">
    <property type="entry name" value="MFS_dom"/>
</dbReference>
<dbReference type="InterPro" id="IPR011701">
    <property type="entry name" value="MFS"/>
</dbReference>
<reference evidence="8" key="1">
    <citation type="submission" date="2022-06" db="EMBL/GenBank/DDBJ databases">
        <title>Sphingomonas sp. nov. isolated from rhizosphere soil of tomato.</title>
        <authorList>
            <person name="Dong H."/>
            <person name="Gao R."/>
        </authorList>
    </citation>
    <scope>NUCLEOTIDE SEQUENCE</scope>
    <source>
        <strain evidence="8">MMSM24</strain>
    </source>
</reference>
<gene>
    <name evidence="8" type="ORF">NEE01_00500</name>
</gene>
<feature type="transmembrane region" description="Helical" evidence="6">
    <location>
        <begin position="364"/>
        <end position="382"/>
    </location>
</feature>
<evidence type="ECO:0000313" key="9">
    <source>
        <dbReference type="Proteomes" id="UP001165565"/>
    </source>
</evidence>
<dbReference type="Gene3D" id="1.20.1250.20">
    <property type="entry name" value="MFS general substrate transporter like domains"/>
    <property type="match status" value="1"/>
</dbReference>
<dbReference type="Proteomes" id="UP001165565">
    <property type="component" value="Unassembled WGS sequence"/>
</dbReference>
<dbReference type="InterPro" id="IPR036259">
    <property type="entry name" value="MFS_trans_sf"/>
</dbReference>
<proteinExistence type="predicted"/>
<accession>A0AA42CP22</accession>
<evidence type="ECO:0000256" key="4">
    <source>
        <dbReference type="ARBA" id="ARBA00022989"/>
    </source>
</evidence>
<sequence length="400" mass="40503">MTRQWPSIIMLWLIGVLAAAQFARMAVVAPLMRTTLGLTLSQAGWLISLLEVGGALFGFVAGLALARVSVHRFLLLGLAILAGTGLVEAIATGATTLFVARAAEGIGYLFVVIAAPTAIAATASDAIRPRALALWSTFVPVGIAAGAAVSGFLLTVTSMRGTALVWVSLVVASGVLVARFRIAGSAIHAIRLPAPAAWVSTFGFGLYTIFISALTMLLPSFLIEQAGATMGQSALSAACASLGVLPATAAAMLVMRNDRMSARRSATIAAVSLLAAVPFVLALYRIDGLALLTRAALAVLAVTVSGLVPPIVFARLPQLAGATTPDDPRIATANGLITQFGAGGALIGPPLGGLIVGWSGWSGLGVAASLLLIAMLAAFVLAEMIGAGAARLSVGYAAPK</sequence>
<feature type="transmembrane region" description="Helical" evidence="6">
    <location>
        <begin position="106"/>
        <end position="124"/>
    </location>
</feature>
<feature type="domain" description="Major facilitator superfamily (MFS) profile" evidence="7">
    <location>
        <begin position="7"/>
        <end position="400"/>
    </location>
</feature>
<feature type="transmembrane region" description="Helical" evidence="6">
    <location>
        <begin position="266"/>
        <end position="286"/>
    </location>
</feature>
<feature type="transmembrane region" description="Helical" evidence="6">
    <location>
        <begin position="292"/>
        <end position="314"/>
    </location>
</feature>
<dbReference type="SUPFAM" id="SSF103473">
    <property type="entry name" value="MFS general substrate transporter"/>
    <property type="match status" value="1"/>
</dbReference>
<evidence type="ECO:0000256" key="3">
    <source>
        <dbReference type="ARBA" id="ARBA00022692"/>
    </source>
</evidence>
<feature type="transmembrane region" description="Helical" evidence="6">
    <location>
        <begin position="44"/>
        <end position="66"/>
    </location>
</feature>
<comment type="caution">
    <text evidence="8">The sequence shown here is derived from an EMBL/GenBank/DDBJ whole genome shotgun (WGS) entry which is preliminary data.</text>
</comment>
<evidence type="ECO:0000256" key="6">
    <source>
        <dbReference type="SAM" id="Phobius"/>
    </source>
</evidence>
<name>A0AA42CP22_9SPHN</name>
<keyword evidence="2" id="KW-1003">Cell membrane</keyword>
<dbReference type="PANTHER" id="PTHR43124:SF3">
    <property type="entry name" value="CHLORAMPHENICOL EFFLUX PUMP RV0191"/>
    <property type="match status" value="1"/>
</dbReference>
<keyword evidence="9" id="KW-1185">Reference proteome</keyword>
<dbReference type="AlphaFoldDB" id="A0AA42CP22"/>